<name>A0A2K3UWN7_9DEIO</name>
<evidence type="ECO:0000313" key="2">
    <source>
        <dbReference type="Proteomes" id="UP000236379"/>
    </source>
</evidence>
<comment type="caution">
    <text evidence="1">The sequence shown here is derived from an EMBL/GenBank/DDBJ whole genome shotgun (WGS) entry which is preliminary data.</text>
</comment>
<dbReference type="AlphaFoldDB" id="A0A2K3UWN7"/>
<dbReference type="InterPro" id="IPR029058">
    <property type="entry name" value="AB_hydrolase_fold"/>
</dbReference>
<dbReference type="SUPFAM" id="SSF53474">
    <property type="entry name" value="alpha/beta-Hydrolases"/>
    <property type="match status" value="1"/>
</dbReference>
<dbReference type="RefSeq" id="WP_103311340.1">
    <property type="nucleotide sequence ID" value="NZ_PPPD01000001.1"/>
</dbReference>
<sequence>MQIAGFPYQTVQFDRRGAPVARAEVQAAQDQVLAHDLSDLLVLVHGWNSTIDSALERYTHFLKVARPLLDGELRPGFQGRRLGVVGIVWPSMRFADALQIPGGAASADLRPLLKEELEAAQALFADAPDSPIPAALEELRRNLAVLEDRGSVRRSFLKAIQAQLHASATQHQEPGIPDKNLKDSRVKDRLSTPVRGVVAGDVQGHAAGTLFNGPLQVFRNLLNLTTYYEMKDRAGQIGQTGARGLLRDLRAVRPTLRLHLIGHSFGGRLISAAARGPDGDPPLPIDSLHLLQAAFSHYGFGEARPPAPEGYFRPVVTQARISGPLLVTHTKNDLAVGLAYAVASALAGQNASAIGDRSDLYGAIGSNGALNAGAVEMTLGNDTPLDFRPGRIYNLHADMIPNHGDVEQPGVVRAVLHGVLAG</sequence>
<gene>
    <name evidence="1" type="ORF">CVO96_05795</name>
</gene>
<keyword evidence="2" id="KW-1185">Reference proteome</keyword>
<evidence type="ECO:0000313" key="1">
    <source>
        <dbReference type="EMBL" id="PNY80949.1"/>
    </source>
</evidence>
<dbReference type="Gene3D" id="3.40.50.1820">
    <property type="entry name" value="alpha/beta hydrolase"/>
    <property type="match status" value="1"/>
</dbReference>
<proteinExistence type="predicted"/>
<dbReference type="Proteomes" id="UP000236379">
    <property type="component" value="Unassembled WGS sequence"/>
</dbReference>
<evidence type="ECO:0008006" key="3">
    <source>
        <dbReference type="Google" id="ProtNLM"/>
    </source>
</evidence>
<accession>A0A2K3UWN7</accession>
<reference evidence="1 2" key="1">
    <citation type="submission" date="2018-01" db="EMBL/GenBank/DDBJ databases">
        <title>Deinococcus koreensis sp. nov., a radiation-resistant bacterium isolated from river water.</title>
        <authorList>
            <person name="Choi A."/>
        </authorList>
    </citation>
    <scope>NUCLEOTIDE SEQUENCE [LARGE SCALE GENOMIC DNA]</scope>
    <source>
        <strain evidence="1 2">SJW1-2</strain>
    </source>
</reference>
<dbReference type="EMBL" id="PPPD01000001">
    <property type="protein sequence ID" value="PNY80949.1"/>
    <property type="molecule type" value="Genomic_DNA"/>
</dbReference>
<dbReference type="OrthoDB" id="280053at2"/>
<protein>
    <recommendedName>
        <fullName evidence="3">Serine-threonine protein kinase</fullName>
    </recommendedName>
</protein>
<organism evidence="1 2">
    <name type="scientific">Deinococcus koreensis</name>
    <dbReference type="NCBI Taxonomy" id="2054903"/>
    <lineage>
        <taxon>Bacteria</taxon>
        <taxon>Thermotogati</taxon>
        <taxon>Deinococcota</taxon>
        <taxon>Deinococci</taxon>
        <taxon>Deinococcales</taxon>
        <taxon>Deinococcaceae</taxon>
        <taxon>Deinococcus</taxon>
    </lineage>
</organism>